<accession>A0ABY9ID91</accession>
<evidence type="ECO:0000313" key="5">
    <source>
        <dbReference type="Proteomes" id="UP001229952"/>
    </source>
</evidence>
<evidence type="ECO:0000313" key="4">
    <source>
        <dbReference type="EMBL" id="WLQ44805.1"/>
    </source>
</evidence>
<evidence type="ECO:0000256" key="2">
    <source>
        <dbReference type="ARBA" id="ARBA00023315"/>
    </source>
</evidence>
<dbReference type="CDD" id="cd04301">
    <property type="entry name" value="NAT_SF"/>
    <property type="match status" value="1"/>
</dbReference>
<dbReference type="InterPro" id="IPR016181">
    <property type="entry name" value="Acyl_CoA_acyltransferase"/>
</dbReference>
<evidence type="ECO:0000256" key="1">
    <source>
        <dbReference type="ARBA" id="ARBA00022679"/>
    </source>
</evidence>
<dbReference type="Pfam" id="PF13508">
    <property type="entry name" value="Acetyltransf_7"/>
    <property type="match status" value="1"/>
</dbReference>
<keyword evidence="2 4" id="KW-0012">Acyltransferase</keyword>
<dbReference type="GO" id="GO:0016746">
    <property type="term" value="F:acyltransferase activity"/>
    <property type="evidence" value="ECO:0007669"/>
    <property type="project" value="UniProtKB-KW"/>
</dbReference>
<gene>
    <name evidence="4" type="ORF">P8A22_35880</name>
</gene>
<protein>
    <submittedName>
        <fullName evidence="4">GNAT family N-acetyltransferase</fullName>
        <ecNumber evidence="4">2.3.1.-</ecNumber>
    </submittedName>
</protein>
<dbReference type="PANTHER" id="PTHR43800:SF1">
    <property type="entry name" value="PEPTIDYL-LYSINE N-ACETYLTRANSFERASE YJAB"/>
    <property type="match status" value="1"/>
</dbReference>
<proteinExistence type="predicted"/>
<dbReference type="Proteomes" id="UP001229952">
    <property type="component" value="Chromosome"/>
</dbReference>
<dbReference type="InterPro" id="IPR000182">
    <property type="entry name" value="GNAT_dom"/>
</dbReference>
<dbReference type="EMBL" id="CP120992">
    <property type="protein sequence ID" value="WLQ44805.1"/>
    <property type="molecule type" value="Genomic_DNA"/>
</dbReference>
<organism evidence="4 5">
    <name type="scientific">Streptomyces laculatispora</name>
    <dbReference type="NCBI Taxonomy" id="887464"/>
    <lineage>
        <taxon>Bacteria</taxon>
        <taxon>Bacillati</taxon>
        <taxon>Actinomycetota</taxon>
        <taxon>Actinomycetes</taxon>
        <taxon>Kitasatosporales</taxon>
        <taxon>Streptomycetaceae</taxon>
        <taxon>Streptomyces</taxon>
    </lineage>
</organism>
<feature type="domain" description="N-acetyltransferase" evidence="3">
    <location>
        <begin position="12"/>
        <end position="163"/>
    </location>
</feature>
<sequence length="164" mass="18212">MPSDDRTHLGTVRLRDARADDADPLTRLFLASRAAAMPYLPRVHSDEATLGWMTHVVLPDTEVWVAELHEEEGASEIVGFVSLDGEELEHLYLSPGARRRGIGTRLLAKAKERSPEGLALHTFQRNAGARAFYERHGFTAIGFSDGGRNEEGEPDVRYRWTASG</sequence>
<evidence type="ECO:0000259" key="3">
    <source>
        <dbReference type="PROSITE" id="PS51186"/>
    </source>
</evidence>
<dbReference type="SUPFAM" id="SSF55729">
    <property type="entry name" value="Acyl-CoA N-acyltransferases (Nat)"/>
    <property type="match status" value="1"/>
</dbReference>
<dbReference type="RefSeq" id="WP_306092050.1">
    <property type="nucleotide sequence ID" value="NZ_CP120992.1"/>
</dbReference>
<name>A0ABY9ID91_9ACTN</name>
<dbReference type="PROSITE" id="PS51186">
    <property type="entry name" value="GNAT"/>
    <property type="match status" value="1"/>
</dbReference>
<reference evidence="4 5" key="1">
    <citation type="submission" date="2023-03" db="EMBL/GenBank/DDBJ databases">
        <title>Isolation and description of six Streptomyces strains from soil environments, able to metabolize different microbial glucans.</title>
        <authorList>
            <person name="Widen T."/>
            <person name="Larsbrink J."/>
        </authorList>
    </citation>
    <scope>NUCLEOTIDE SEQUENCE [LARGE SCALE GENOMIC DNA]</scope>
    <source>
        <strain evidence="4 5">Mut2</strain>
    </source>
</reference>
<dbReference type="PANTHER" id="PTHR43800">
    <property type="entry name" value="PEPTIDYL-LYSINE N-ACETYLTRANSFERASE YJAB"/>
    <property type="match status" value="1"/>
</dbReference>
<dbReference type="EC" id="2.3.1.-" evidence="4"/>
<keyword evidence="1 4" id="KW-0808">Transferase</keyword>
<dbReference type="Gene3D" id="3.40.630.30">
    <property type="match status" value="1"/>
</dbReference>
<keyword evidence="5" id="KW-1185">Reference proteome</keyword>